<gene>
    <name evidence="2" type="ORF">CRENBAI_018659</name>
</gene>
<evidence type="ECO:0000313" key="3">
    <source>
        <dbReference type="Proteomes" id="UP001311232"/>
    </source>
</evidence>
<protein>
    <submittedName>
        <fullName evidence="2">Uncharacterized protein</fullName>
    </submittedName>
</protein>
<dbReference type="Proteomes" id="UP001311232">
    <property type="component" value="Unassembled WGS sequence"/>
</dbReference>
<comment type="caution">
    <text evidence="2">The sequence shown here is derived from an EMBL/GenBank/DDBJ whole genome shotgun (WGS) entry which is preliminary data.</text>
</comment>
<proteinExistence type="predicted"/>
<dbReference type="EMBL" id="JAHHUM010001154">
    <property type="protein sequence ID" value="KAK5614706.1"/>
    <property type="molecule type" value="Genomic_DNA"/>
</dbReference>
<sequence>MACTCIVLYQVRDLQSALHYNQSSTHSHTKSGMLQPQLPWGTLTEVGLSDHHQQARRVKSLFQGHNNWDRRSRSFNRQPTSYRTNPIQPKPPSNGSHHVRFFPDLSTEVQKQHSLVKQQLRD</sequence>
<accession>A0AAV9S082</accession>
<dbReference type="AlphaFoldDB" id="A0AAV9S082"/>
<keyword evidence="3" id="KW-1185">Reference proteome</keyword>
<reference evidence="2 3" key="1">
    <citation type="submission" date="2021-06" db="EMBL/GenBank/DDBJ databases">
        <authorList>
            <person name="Palmer J.M."/>
        </authorList>
    </citation>
    <scope>NUCLEOTIDE SEQUENCE [LARGE SCALE GENOMIC DNA]</scope>
    <source>
        <strain evidence="2 3">MEX-2019</strain>
        <tissue evidence="2">Muscle</tissue>
    </source>
</reference>
<name>A0AAV9S082_9TELE</name>
<evidence type="ECO:0000256" key="1">
    <source>
        <dbReference type="SAM" id="MobiDB-lite"/>
    </source>
</evidence>
<feature type="region of interest" description="Disordered" evidence="1">
    <location>
        <begin position="62"/>
        <end position="100"/>
    </location>
</feature>
<feature type="compositionally biased region" description="Polar residues" evidence="1">
    <location>
        <begin position="75"/>
        <end position="87"/>
    </location>
</feature>
<evidence type="ECO:0000313" key="2">
    <source>
        <dbReference type="EMBL" id="KAK5614706.1"/>
    </source>
</evidence>
<organism evidence="2 3">
    <name type="scientific">Crenichthys baileyi</name>
    <name type="common">White River springfish</name>
    <dbReference type="NCBI Taxonomy" id="28760"/>
    <lineage>
        <taxon>Eukaryota</taxon>
        <taxon>Metazoa</taxon>
        <taxon>Chordata</taxon>
        <taxon>Craniata</taxon>
        <taxon>Vertebrata</taxon>
        <taxon>Euteleostomi</taxon>
        <taxon>Actinopterygii</taxon>
        <taxon>Neopterygii</taxon>
        <taxon>Teleostei</taxon>
        <taxon>Neoteleostei</taxon>
        <taxon>Acanthomorphata</taxon>
        <taxon>Ovalentaria</taxon>
        <taxon>Atherinomorphae</taxon>
        <taxon>Cyprinodontiformes</taxon>
        <taxon>Goodeidae</taxon>
        <taxon>Crenichthys</taxon>
    </lineage>
</organism>